<dbReference type="EMBL" id="SNRW01003204">
    <property type="protein sequence ID" value="KAA6390482.1"/>
    <property type="molecule type" value="Genomic_DNA"/>
</dbReference>
<feature type="non-terminal residue" evidence="2">
    <location>
        <position position="1"/>
    </location>
</feature>
<gene>
    <name evidence="2" type="ORF">EZS28_013988</name>
</gene>
<evidence type="ECO:0000313" key="2">
    <source>
        <dbReference type="EMBL" id="KAA6390482.1"/>
    </source>
</evidence>
<reference evidence="2 3" key="1">
    <citation type="submission" date="2019-03" db="EMBL/GenBank/DDBJ databases">
        <title>Single cell metagenomics reveals metabolic interactions within the superorganism composed of flagellate Streblomastix strix and complex community of Bacteroidetes bacteria on its surface.</title>
        <authorList>
            <person name="Treitli S.C."/>
            <person name="Kolisko M."/>
            <person name="Husnik F."/>
            <person name="Keeling P."/>
            <person name="Hampl V."/>
        </authorList>
    </citation>
    <scope>NUCLEOTIDE SEQUENCE [LARGE SCALE GENOMIC DNA]</scope>
    <source>
        <strain evidence="2">ST1C</strain>
    </source>
</reference>
<feature type="region of interest" description="Disordered" evidence="1">
    <location>
        <begin position="14"/>
        <end position="72"/>
    </location>
</feature>
<feature type="compositionally biased region" description="Basic and acidic residues" evidence="1">
    <location>
        <begin position="35"/>
        <end position="70"/>
    </location>
</feature>
<dbReference type="AlphaFoldDB" id="A0A5J4W719"/>
<sequence length="136" mass="15881">EKVQIIRNSNFYGSEGILEDNMNREDGWVDDPSDEWPKRSQMEKDTLENHGDRDSACTEDKPSHRQKTDPQPKLIVQLVQQIQQVQQIQSQQQALVQILKYKDRKDAVPNQDNIGEQEIIQEKLVSLQGEKKIWNI</sequence>
<comment type="caution">
    <text evidence="2">The sequence shown here is derived from an EMBL/GenBank/DDBJ whole genome shotgun (WGS) entry which is preliminary data.</text>
</comment>
<evidence type="ECO:0000256" key="1">
    <source>
        <dbReference type="SAM" id="MobiDB-lite"/>
    </source>
</evidence>
<name>A0A5J4W719_9EUKA</name>
<proteinExistence type="predicted"/>
<dbReference type="Proteomes" id="UP000324800">
    <property type="component" value="Unassembled WGS sequence"/>
</dbReference>
<protein>
    <submittedName>
        <fullName evidence="2">Uncharacterized protein</fullName>
    </submittedName>
</protein>
<evidence type="ECO:0000313" key="3">
    <source>
        <dbReference type="Proteomes" id="UP000324800"/>
    </source>
</evidence>
<organism evidence="2 3">
    <name type="scientific">Streblomastix strix</name>
    <dbReference type="NCBI Taxonomy" id="222440"/>
    <lineage>
        <taxon>Eukaryota</taxon>
        <taxon>Metamonada</taxon>
        <taxon>Preaxostyla</taxon>
        <taxon>Oxymonadida</taxon>
        <taxon>Streblomastigidae</taxon>
        <taxon>Streblomastix</taxon>
    </lineage>
</organism>
<accession>A0A5J4W719</accession>